<gene>
    <name evidence="10" type="ORF">FH972_024460</name>
</gene>
<dbReference type="GO" id="GO:0003676">
    <property type="term" value="F:nucleic acid binding"/>
    <property type="evidence" value="ECO:0007669"/>
    <property type="project" value="InterPro"/>
</dbReference>
<organism evidence="10 11">
    <name type="scientific">Carpinus fangiana</name>
    <dbReference type="NCBI Taxonomy" id="176857"/>
    <lineage>
        <taxon>Eukaryota</taxon>
        <taxon>Viridiplantae</taxon>
        <taxon>Streptophyta</taxon>
        <taxon>Embryophyta</taxon>
        <taxon>Tracheophyta</taxon>
        <taxon>Spermatophyta</taxon>
        <taxon>Magnoliopsida</taxon>
        <taxon>eudicotyledons</taxon>
        <taxon>Gunneridae</taxon>
        <taxon>Pentapetalae</taxon>
        <taxon>rosids</taxon>
        <taxon>fabids</taxon>
        <taxon>Fagales</taxon>
        <taxon>Betulaceae</taxon>
        <taxon>Carpinus</taxon>
    </lineage>
</organism>
<protein>
    <recommendedName>
        <fullName evidence="9">GOLD domain-containing protein</fullName>
    </recommendedName>
</protein>
<evidence type="ECO:0000256" key="1">
    <source>
        <dbReference type="ARBA" id="ARBA00004479"/>
    </source>
</evidence>
<keyword evidence="11" id="KW-1185">Reference proteome</keyword>
<dbReference type="Gene3D" id="3.30.420.10">
    <property type="entry name" value="Ribonuclease H-like superfamily/Ribonuclease H"/>
    <property type="match status" value="1"/>
</dbReference>
<dbReference type="PANTHER" id="PTHR22811">
    <property type="entry name" value="TRANSMEMBRANE EMP24 DOMAIN-CONTAINING PROTEIN"/>
    <property type="match status" value="1"/>
</dbReference>
<evidence type="ECO:0000256" key="5">
    <source>
        <dbReference type="ARBA" id="ARBA00022989"/>
    </source>
</evidence>
<keyword evidence="4 8" id="KW-0732">Signal</keyword>
<evidence type="ECO:0000256" key="3">
    <source>
        <dbReference type="ARBA" id="ARBA00022692"/>
    </source>
</evidence>
<evidence type="ECO:0000256" key="2">
    <source>
        <dbReference type="ARBA" id="ARBA00007104"/>
    </source>
</evidence>
<dbReference type="Pfam" id="PF01105">
    <property type="entry name" value="EMP24_GP25L"/>
    <property type="match status" value="1"/>
</dbReference>
<evidence type="ECO:0000256" key="4">
    <source>
        <dbReference type="ARBA" id="ARBA00022729"/>
    </source>
</evidence>
<dbReference type="InterPro" id="IPR015720">
    <property type="entry name" value="Emp24-like"/>
</dbReference>
<dbReference type="OrthoDB" id="1931247at2759"/>
<keyword evidence="6" id="KW-0472">Membrane</keyword>
<dbReference type="PROSITE" id="PS50866">
    <property type="entry name" value="GOLD"/>
    <property type="match status" value="1"/>
</dbReference>
<evidence type="ECO:0000256" key="6">
    <source>
        <dbReference type="ARBA" id="ARBA00023136"/>
    </source>
</evidence>
<feature type="domain" description="GOLD" evidence="9">
    <location>
        <begin position="29"/>
        <end position="112"/>
    </location>
</feature>
<dbReference type="InterPro" id="IPR036598">
    <property type="entry name" value="GOLD_dom_sf"/>
</dbReference>
<evidence type="ECO:0000313" key="10">
    <source>
        <dbReference type="EMBL" id="KAB8360724.1"/>
    </source>
</evidence>
<evidence type="ECO:0000313" key="11">
    <source>
        <dbReference type="Proteomes" id="UP000327013"/>
    </source>
</evidence>
<dbReference type="InterPro" id="IPR012337">
    <property type="entry name" value="RNaseH-like_sf"/>
</dbReference>
<comment type="subcellular location">
    <subcellularLocation>
        <location evidence="7">Endomembrane system</location>
        <topology evidence="7">Single-pass membrane protein</topology>
    </subcellularLocation>
    <subcellularLocation>
        <location evidence="1">Membrane</location>
        <topology evidence="1">Single-pass type I membrane protein</topology>
    </subcellularLocation>
</comment>
<evidence type="ECO:0000256" key="8">
    <source>
        <dbReference type="SAM" id="SignalP"/>
    </source>
</evidence>
<keyword evidence="3" id="KW-0812">Transmembrane</keyword>
<dbReference type="AlphaFoldDB" id="A0A5N6L0L7"/>
<comment type="caution">
    <text evidence="10">The sequence shown here is derived from an EMBL/GenBank/DDBJ whole genome shotgun (WGS) entry which is preliminary data.</text>
</comment>
<name>A0A5N6L0L7_9ROSI</name>
<comment type="similarity">
    <text evidence="2">Belongs to the EMP24/GP25L family.</text>
</comment>
<proteinExistence type="inferred from homology"/>
<dbReference type="EMBL" id="VIBQ01000017">
    <property type="protein sequence ID" value="KAB8360724.1"/>
    <property type="molecule type" value="Genomic_DNA"/>
</dbReference>
<dbReference type="InterPro" id="IPR009038">
    <property type="entry name" value="GOLD_dom"/>
</dbReference>
<keyword evidence="5" id="KW-1133">Transmembrane helix</keyword>
<dbReference type="SMART" id="SM01190">
    <property type="entry name" value="EMP24_GP25L"/>
    <property type="match status" value="1"/>
</dbReference>
<evidence type="ECO:0000259" key="9">
    <source>
        <dbReference type="PROSITE" id="PS50866"/>
    </source>
</evidence>
<sequence length="854" mass="95172">MRVSILITALLTSLVSATSLTYKFSAGEKACFYAWAETAGSKVAFYFAVQSGGSFDIDYSVYGPKERLVLDGDKERQGDFVFTANDVGEYRFCFDNSMSTTAEKTVDFEISVCRKRIPRTTTLEAGRSSRANFTALRVYLQAVRPAQYHHSPAEVLPHPREPQLQYRPQHRGPHLPLFSHREWFHSRHGGVAGVCREILLHWCKKGLCVNAQISCRREETMEAYDECLSSEIYVFANADVGGGSDAKTTRFTHSKAPPHIFELAQEVTKHTEGEANSGTNEDLKQRPRNQYFTGNANLSDRLPRKIEHGPDRLEQLERAMKQARLKARELHYATLDRIQTRFSTSYDAVDPFDGPNSSDIDLLAMQNLFWHTDHPYRTSRGPAIRFAIRSIAQHNQVTADPHTLSMYCDGAKFPWGAGAAVVVPALRYSFLKRVTRASTFMAGYDEMYRDEVSSAATELFGVVLALEAAATHAADGQRVAVFCDAQGTVDLNRKVWAESNGLGREPLERALAAMDTLDRRNIKLRTYWLAKNLVIPGAQLAHVCARKAAHREPGEEVEVSERTWKQQIAASVAAENTFTCPTPSLSPECVAQFALGNLKSNASGANLSPPRHWVCTSNQVMALGKHQTQLLYPSFVSMLEQIPAVPPVFSCGPRFMKLARHNTHYRRGVCVSATGGIFRSDHPGPRRRRVSASLSTRLTGRFSKAFANQDSAFFWSQRPMMDDVTGLLVATVHPDCVRSGEPSPSGRAALARDHRLEVMQRIIWQQVGTEILVMIAKESCGKHFCSLPGYPMDSEQKRKQKGAASCDLRQSLNQYLTAPSEDIRATYDCTSKADPSATFSRNAMRRVGHPCITS</sequence>
<dbReference type="SUPFAM" id="SSF101576">
    <property type="entry name" value="Supernatant protein factor (SPF), C-terminal domain"/>
    <property type="match status" value="1"/>
</dbReference>
<feature type="chain" id="PRO_5024313197" description="GOLD domain-containing protein" evidence="8">
    <location>
        <begin position="18"/>
        <end position="854"/>
    </location>
</feature>
<accession>A0A5N6L0L7</accession>
<dbReference type="GO" id="GO:0016020">
    <property type="term" value="C:membrane"/>
    <property type="evidence" value="ECO:0007669"/>
    <property type="project" value="UniProtKB-SubCell"/>
</dbReference>
<dbReference type="InterPro" id="IPR036397">
    <property type="entry name" value="RNaseH_sf"/>
</dbReference>
<dbReference type="SUPFAM" id="SSF53098">
    <property type="entry name" value="Ribonuclease H-like"/>
    <property type="match status" value="1"/>
</dbReference>
<evidence type="ECO:0000256" key="7">
    <source>
        <dbReference type="ARBA" id="ARBA00037847"/>
    </source>
</evidence>
<dbReference type="Proteomes" id="UP000327013">
    <property type="component" value="Unassembled WGS sequence"/>
</dbReference>
<feature type="signal peptide" evidence="8">
    <location>
        <begin position="1"/>
        <end position="17"/>
    </location>
</feature>
<dbReference type="GO" id="GO:0012505">
    <property type="term" value="C:endomembrane system"/>
    <property type="evidence" value="ECO:0007669"/>
    <property type="project" value="UniProtKB-SubCell"/>
</dbReference>
<reference evidence="10 11" key="1">
    <citation type="submission" date="2019-06" db="EMBL/GenBank/DDBJ databases">
        <title>A chromosomal-level reference genome of Carpinus fangiana (Coryloideae, Betulaceae).</title>
        <authorList>
            <person name="Yang X."/>
            <person name="Wang Z."/>
            <person name="Zhang L."/>
            <person name="Hao G."/>
            <person name="Liu J."/>
            <person name="Yang Y."/>
        </authorList>
    </citation>
    <scope>NUCLEOTIDE SEQUENCE [LARGE SCALE GENOMIC DNA]</scope>
    <source>
        <strain evidence="10">Cfa_2016G</strain>
        <tissue evidence="10">Leaf</tissue>
    </source>
</reference>